<feature type="compositionally biased region" description="Low complexity" evidence="1">
    <location>
        <begin position="320"/>
        <end position="329"/>
    </location>
</feature>
<feature type="region of interest" description="Disordered" evidence="1">
    <location>
        <begin position="273"/>
        <end position="360"/>
    </location>
</feature>
<proteinExistence type="predicted"/>
<evidence type="ECO:0000313" key="2">
    <source>
        <dbReference type="EMBL" id="CEM21274.1"/>
    </source>
</evidence>
<name>A0A0G4G0I7_9ALVE</name>
<protein>
    <submittedName>
        <fullName evidence="2">Uncharacterized protein</fullName>
    </submittedName>
</protein>
<sequence length="697" mass="75122">MACTFSRLANANFGNAAVKVATRVTTNQAAGHAVAENALALAKPNNLVRYRPNMGELVIRKPPAPALPPAVIPKQPNALVPTQPGLKSLVPVKPHVGGGGMIPPRFPTGGTTGGFGGFGGGRGRFPWGPGIGVGAGGLFAWWNYYNSNSTAPPETPEKFIKEAPPVPVRPMADFKLNWEFNQRFGYTPNVFKFLQKYICVFFSVGEFDSSSLSVSFWALELTGEESFGSCLSVVGATRADEVLTLLSLPSTDREDGPTIWNLKHKEWMEAFRKAEEERQGGEDKKENEEEKANEEEEEKDTPAKPENDKSEDELSDSDLSELPLGDLLGYIDDSLSPPPSPKESTTAGDTGGFVRSPSPVTLPPEIKTMLKKVIIGKREEAAPLSPVVQDALGIVGTDMGVVTPAQEEESGPSEDFKFVCAAFEVTKKKNGKVLWWKIEKAAAEAEETSTEEEKEMALKIAEAAQMDALSANDQKRLAQKVTIISPVAVAPPPPCEFSSTVLPLSSDAVRIANADDTSGGVKRLKKKTQTRLTFTSSGVPSVLSSTQDTEGSTKKGNKGQKNPMLCCYAFYDKTGKVCRGGKDAQNCIRPTGNDTVVMDCVVSQTSNEFANPDECPVGGFGYSKVQITMGWVASNFNLERTNAIYKPFVGICEGELVGSVSSVVNKVEDVSVAHTFIYYDSQKPKHEAQAYVVKGKL</sequence>
<accession>A0A0G4G0I7</accession>
<organism evidence="2">
    <name type="scientific">Chromera velia CCMP2878</name>
    <dbReference type="NCBI Taxonomy" id="1169474"/>
    <lineage>
        <taxon>Eukaryota</taxon>
        <taxon>Sar</taxon>
        <taxon>Alveolata</taxon>
        <taxon>Colpodellida</taxon>
        <taxon>Chromeraceae</taxon>
        <taxon>Chromera</taxon>
    </lineage>
</organism>
<gene>
    <name evidence="2" type="ORF">Cvel_19595</name>
</gene>
<feature type="compositionally biased region" description="Polar residues" evidence="1">
    <location>
        <begin position="536"/>
        <end position="550"/>
    </location>
</feature>
<feature type="compositionally biased region" description="Basic and acidic residues" evidence="1">
    <location>
        <begin position="273"/>
        <end position="290"/>
    </location>
</feature>
<dbReference type="AlphaFoldDB" id="A0A0G4G0I7"/>
<feature type="region of interest" description="Disordered" evidence="1">
    <location>
        <begin position="535"/>
        <end position="559"/>
    </location>
</feature>
<feature type="compositionally biased region" description="Acidic residues" evidence="1">
    <location>
        <begin position="309"/>
        <end position="319"/>
    </location>
</feature>
<reference evidence="2" key="1">
    <citation type="submission" date="2014-11" db="EMBL/GenBank/DDBJ databases">
        <authorList>
            <person name="Otto D Thomas"/>
            <person name="Naeem Raeece"/>
        </authorList>
    </citation>
    <scope>NUCLEOTIDE SEQUENCE</scope>
</reference>
<dbReference type="EMBL" id="CDMZ01000777">
    <property type="protein sequence ID" value="CEM21274.1"/>
    <property type="molecule type" value="Genomic_DNA"/>
</dbReference>
<dbReference type="VEuPathDB" id="CryptoDB:Cvel_19595"/>
<evidence type="ECO:0000256" key="1">
    <source>
        <dbReference type="SAM" id="MobiDB-lite"/>
    </source>
</evidence>